<accession>A0ABT1C1P5</accession>
<feature type="chain" id="PRO_5046113351" evidence="3">
    <location>
        <begin position="25"/>
        <end position="346"/>
    </location>
</feature>
<keyword evidence="5" id="KW-1185">Reference proteome</keyword>
<dbReference type="Proteomes" id="UP001205906">
    <property type="component" value="Unassembled WGS sequence"/>
</dbReference>
<dbReference type="Pfam" id="PF13343">
    <property type="entry name" value="SBP_bac_6"/>
    <property type="match status" value="1"/>
</dbReference>
<dbReference type="PANTHER" id="PTHR30006">
    <property type="entry name" value="THIAMINE-BINDING PERIPLASMIC PROTEIN-RELATED"/>
    <property type="match status" value="1"/>
</dbReference>
<dbReference type="SUPFAM" id="SSF53850">
    <property type="entry name" value="Periplasmic binding protein-like II"/>
    <property type="match status" value="1"/>
</dbReference>
<dbReference type="Gene3D" id="3.40.190.10">
    <property type="entry name" value="Periplasmic binding protein-like II"/>
    <property type="match status" value="2"/>
</dbReference>
<comment type="caution">
    <text evidence="4">The sequence shown here is derived from an EMBL/GenBank/DDBJ whole genome shotgun (WGS) entry which is preliminary data.</text>
</comment>
<dbReference type="RefSeq" id="WP_252815243.1">
    <property type="nucleotide sequence ID" value="NZ_JAMXQS010000001.1"/>
</dbReference>
<dbReference type="PIRSF" id="PIRSF002825">
    <property type="entry name" value="CfbpA"/>
    <property type="match status" value="1"/>
</dbReference>
<evidence type="ECO:0000256" key="3">
    <source>
        <dbReference type="SAM" id="SignalP"/>
    </source>
</evidence>
<proteinExistence type="inferred from homology"/>
<comment type="similarity">
    <text evidence="1">Belongs to the bacterial solute-binding protein 1 family.</text>
</comment>
<dbReference type="InterPro" id="IPR026045">
    <property type="entry name" value="Ferric-bd"/>
</dbReference>
<reference evidence="4 5" key="1">
    <citation type="submission" date="2022-06" db="EMBL/GenBank/DDBJ databases">
        <title>Mesorhizobium sp. strain RP14 Genome sequencing and assembly.</title>
        <authorList>
            <person name="Kim I."/>
        </authorList>
    </citation>
    <scope>NUCLEOTIDE SEQUENCE [LARGE SCALE GENOMIC DNA]</scope>
    <source>
        <strain evidence="5">RP14(2022)</strain>
    </source>
</reference>
<sequence>MASRALRAVVAVSTLLAAFTPASAQEAVVNVYTFRQPDLIKPALDAFTTETGIRTEVLFVDKGLEDRIAAEGENSPADVIVTVDIARLSAAKAKGVTQALEDETVNSNIPASYRDPENHWFGLTKRARVFYAYNARVPEKVMSYAALSDPRWKGRLCSRSGQHEHNLALFSAAILHWGEQRTEEWLRGIKANLSAAPSGMERDQVKAIAEGRCDLAIGNADQVGFMQTNARSPEQQEWAKAIHIVFPLFENGATHVNIAGAALARYAPHRDNAVKLIQFLSSPRGQQIMAEQNFEYPVEPRLKASTVVQSFGPLTADALLMDEIENTRQLASEIVGRIGYDNGPER</sequence>
<keyword evidence="2 3" id="KW-0732">Signal</keyword>
<dbReference type="EMBL" id="JAMXQS010000001">
    <property type="protein sequence ID" value="MCO6048428.1"/>
    <property type="molecule type" value="Genomic_DNA"/>
</dbReference>
<evidence type="ECO:0000313" key="4">
    <source>
        <dbReference type="EMBL" id="MCO6048428.1"/>
    </source>
</evidence>
<organism evidence="4 5">
    <name type="scientific">Mesorhizobium liriopis</name>
    <dbReference type="NCBI Taxonomy" id="2953882"/>
    <lineage>
        <taxon>Bacteria</taxon>
        <taxon>Pseudomonadati</taxon>
        <taxon>Pseudomonadota</taxon>
        <taxon>Alphaproteobacteria</taxon>
        <taxon>Hyphomicrobiales</taxon>
        <taxon>Phyllobacteriaceae</taxon>
        <taxon>Mesorhizobium</taxon>
    </lineage>
</organism>
<evidence type="ECO:0000256" key="1">
    <source>
        <dbReference type="ARBA" id="ARBA00008520"/>
    </source>
</evidence>
<evidence type="ECO:0000256" key="2">
    <source>
        <dbReference type="ARBA" id="ARBA00022729"/>
    </source>
</evidence>
<protein>
    <submittedName>
        <fullName evidence="4">Extracellular solute-binding protein</fullName>
    </submittedName>
</protein>
<feature type="signal peptide" evidence="3">
    <location>
        <begin position="1"/>
        <end position="24"/>
    </location>
</feature>
<evidence type="ECO:0000313" key="5">
    <source>
        <dbReference type="Proteomes" id="UP001205906"/>
    </source>
</evidence>
<dbReference type="PANTHER" id="PTHR30006:SF15">
    <property type="entry name" value="IRON-UTILIZATION PERIPLASMIC PROTEIN"/>
    <property type="match status" value="1"/>
</dbReference>
<gene>
    <name evidence="4" type="ORF">NGM99_01320</name>
</gene>
<name>A0ABT1C1P5_9HYPH</name>